<protein>
    <submittedName>
        <fullName evidence="2">Uncharacterized protein</fullName>
    </submittedName>
</protein>
<feature type="region of interest" description="Disordered" evidence="1">
    <location>
        <begin position="87"/>
        <end position="133"/>
    </location>
</feature>
<feature type="region of interest" description="Disordered" evidence="1">
    <location>
        <begin position="147"/>
        <end position="172"/>
    </location>
</feature>
<evidence type="ECO:0000313" key="2">
    <source>
        <dbReference type="EMBL" id="KAK6189766.1"/>
    </source>
</evidence>
<feature type="compositionally biased region" description="Polar residues" evidence="1">
    <location>
        <begin position="117"/>
        <end position="131"/>
    </location>
</feature>
<dbReference type="AlphaFoldDB" id="A0AAN8K4L7"/>
<reference evidence="2 3" key="1">
    <citation type="submission" date="2024-01" db="EMBL/GenBank/DDBJ databases">
        <title>The genome of the rayed Mediterranean limpet Patella caerulea (Linnaeus, 1758).</title>
        <authorList>
            <person name="Anh-Thu Weber A."/>
            <person name="Halstead-Nussloch G."/>
        </authorList>
    </citation>
    <scope>NUCLEOTIDE SEQUENCE [LARGE SCALE GENOMIC DNA]</scope>
    <source>
        <strain evidence="2">AATW-2023a</strain>
        <tissue evidence="2">Whole specimen</tissue>
    </source>
</reference>
<gene>
    <name evidence="2" type="ORF">SNE40_001762</name>
</gene>
<organism evidence="2 3">
    <name type="scientific">Patella caerulea</name>
    <name type="common">Rayed Mediterranean limpet</name>
    <dbReference type="NCBI Taxonomy" id="87958"/>
    <lineage>
        <taxon>Eukaryota</taxon>
        <taxon>Metazoa</taxon>
        <taxon>Spiralia</taxon>
        <taxon>Lophotrochozoa</taxon>
        <taxon>Mollusca</taxon>
        <taxon>Gastropoda</taxon>
        <taxon>Patellogastropoda</taxon>
        <taxon>Patelloidea</taxon>
        <taxon>Patellidae</taxon>
        <taxon>Patella</taxon>
    </lineage>
</organism>
<sequence>MLIYFYLFTEIAANTRTTPPEHEYDEVAMQRLPTERTTLNSNRTLLRHREALITPSTQGTFDYDRPVPLIVHRLSDYDQQENINDAASGEDFVSGDDTASGGDVVSGDDAASDGLEDTNSASLFTPQNGDQTFPKYIETETRSLSYTRLDRQTMNQRPNSYQELDVQDKDNK</sequence>
<keyword evidence="3" id="KW-1185">Reference proteome</keyword>
<dbReference type="EMBL" id="JAZGQO010000002">
    <property type="protein sequence ID" value="KAK6189766.1"/>
    <property type="molecule type" value="Genomic_DNA"/>
</dbReference>
<evidence type="ECO:0000313" key="3">
    <source>
        <dbReference type="Proteomes" id="UP001347796"/>
    </source>
</evidence>
<comment type="caution">
    <text evidence="2">The sequence shown here is derived from an EMBL/GenBank/DDBJ whole genome shotgun (WGS) entry which is preliminary data.</text>
</comment>
<proteinExistence type="predicted"/>
<dbReference type="Proteomes" id="UP001347796">
    <property type="component" value="Unassembled WGS sequence"/>
</dbReference>
<name>A0AAN8K4L7_PATCE</name>
<feature type="compositionally biased region" description="Polar residues" evidence="1">
    <location>
        <begin position="147"/>
        <end position="162"/>
    </location>
</feature>
<evidence type="ECO:0000256" key="1">
    <source>
        <dbReference type="SAM" id="MobiDB-lite"/>
    </source>
</evidence>
<accession>A0AAN8K4L7</accession>